<dbReference type="InterPro" id="IPR050492">
    <property type="entry name" value="Bact_metal-bind_prot9"/>
</dbReference>
<evidence type="ECO:0000256" key="2">
    <source>
        <dbReference type="ARBA" id="ARBA00015915"/>
    </source>
</evidence>
<dbReference type="InterPro" id="IPR006127">
    <property type="entry name" value="ZnuA-like"/>
</dbReference>
<keyword evidence="3" id="KW-0813">Transport</keyword>
<evidence type="ECO:0000313" key="8">
    <source>
        <dbReference type="Proteomes" id="UP000048908"/>
    </source>
</evidence>
<comment type="similarity">
    <text evidence="1">Belongs to the bacterial solute-binding protein 9 family.</text>
</comment>
<dbReference type="GO" id="GO:0006829">
    <property type="term" value="P:zinc ion transport"/>
    <property type="evidence" value="ECO:0007669"/>
    <property type="project" value="UniProtKB-KW"/>
</dbReference>
<sequence length="303" mass="31552">MPIRLALLLSVVAFPAGAEVPKVVADVGPIHSMVARVMDGLGAPTLIVPPGLSPHGHALRPSEASALQDADVVVRVGGTLAPWLDDAVGTLAPKARSLVLLDVPETRLRTFDEDHGHGDDDDPHKDHDADAVAIDPHAWLDPDNGKLWLDAIADTLSEADPENAIIYAANAEAGRAELDGLKIEIEGTLAPVRDRGFIVFHDAYGYFEEKFSIPSAGAINVSDAAPPSAARVAALRDAVVDADAVCVFSEPQFNTGLVTTLTEGTGARSGVLDPLGAALQPGPALYPALLRGLATSLSECLAE</sequence>
<evidence type="ECO:0000313" key="7">
    <source>
        <dbReference type="EMBL" id="CTQ33447.1"/>
    </source>
</evidence>
<evidence type="ECO:0000256" key="5">
    <source>
        <dbReference type="ARBA" id="ARBA00022906"/>
    </source>
</evidence>
<evidence type="ECO:0000256" key="4">
    <source>
        <dbReference type="ARBA" id="ARBA00022729"/>
    </source>
</evidence>
<name>A0A0M6XS36_9RHOB</name>
<keyword evidence="4 6" id="KW-0732">Signal</keyword>
<evidence type="ECO:0000256" key="6">
    <source>
        <dbReference type="SAM" id="SignalP"/>
    </source>
</evidence>
<organism evidence="7 8">
    <name type="scientific">Jannaschia rubra</name>
    <dbReference type="NCBI Taxonomy" id="282197"/>
    <lineage>
        <taxon>Bacteria</taxon>
        <taxon>Pseudomonadati</taxon>
        <taxon>Pseudomonadota</taxon>
        <taxon>Alphaproteobacteria</taxon>
        <taxon>Rhodobacterales</taxon>
        <taxon>Roseobacteraceae</taxon>
        <taxon>Jannaschia</taxon>
    </lineage>
</organism>
<keyword evidence="5" id="KW-0864">Zinc transport</keyword>
<keyword evidence="8" id="KW-1185">Reference proteome</keyword>
<evidence type="ECO:0000256" key="3">
    <source>
        <dbReference type="ARBA" id="ARBA00022448"/>
    </source>
</evidence>
<dbReference type="STRING" id="282197.SAMN04488517_102276"/>
<feature type="chain" id="PRO_5005807007" description="High-affinity zinc uptake system protein ZnuA" evidence="6">
    <location>
        <begin position="19"/>
        <end position="303"/>
    </location>
</feature>
<dbReference type="Pfam" id="PF01297">
    <property type="entry name" value="ZnuA"/>
    <property type="match status" value="1"/>
</dbReference>
<gene>
    <name evidence="7" type="primary">znuA</name>
    <name evidence="7" type="ORF">JAN5088_02229</name>
</gene>
<protein>
    <recommendedName>
        <fullName evidence="2">High-affinity zinc uptake system protein ZnuA</fullName>
    </recommendedName>
</protein>
<dbReference type="PANTHER" id="PTHR42953">
    <property type="entry name" value="HIGH-AFFINITY ZINC UPTAKE SYSTEM PROTEIN ZNUA-RELATED"/>
    <property type="match status" value="1"/>
</dbReference>
<proteinExistence type="inferred from homology"/>
<dbReference type="SUPFAM" id="SSF53807">
    <property type="entry name" value="Helical backbone' metal receptor"/>
    <property type="match status" value="1"/>
</dbReference>
<evidence type="ECO:0000256" key="1">
    <source>
        <dbReference type="ARBA" id="ARBA00011028"/>
    </source>
</evidence>
<dbReference type="EMBL" id="CXPG01000020">
    <property type="protein sequence ID" value="CTQ33447.1"/>
    <property type="molecule type" value="Genomic_DNA"/>
</dbReference>
<keyword evidence="5" id="KW-0862">Zinc</keyword>
<dbReference type="PANTHER" id="PTHR42953:SF3">
    <property type="entry name" value="HIGH-AFFINITY ZINC UPTAKE SYSTEM PROTEIN ZNUA"/>
    <property type="match status" value="1"/>
</dbReference>
<feature type="signal peptide" evidence="6">
    <location>
        <begin position="1"/>
        <end position="18"/>
    </location>
</feature>
<reference evidence="7 8" key="1">
    <citation type="submission" date="2015-07" db="EMBL/GenBank/DDBJ databases">
        <authorList>
            <person name="Noorani M."/>
        </authorList>
    </citation>
    <scope>NUCLEOTIDE SEQUENCE [LARGE SCALE GENOMIC DNA]</scope>
    <source>
        <strain evidence="7 8">CECT 5088</strain>
    </source>
</reference>
<dbReference type="GO" id="GO:0046872">
    <property type="term" value="F:metal ion binding"/>
    <property type="evidence" value="ECO:0007669"/>
    <property type="project" value="InterPro"/>
</dbReference>
<keyword evidence="5" id="KW-0406">Ion transport</keyword>
<accession>A0A0M6XS36</accession>
<dbReference type="OrthoDB" id="7346865at2"/>
<dbReference type="Proteomes" id="UP000048908">
    <property type="component" value="Unassembled WGS sequence"/>
</dbReference>
<dbReference type="RefSeq" id="WP_055682854.1">
    <property type="nucleotide sequence ID" value="NZ_CXPG01000020.1"/>
</dbReference>
<dbReference type="Gene3D" id="3.40.50.1980">
    <property type="entry name" value="Nitrogenase molybdenum iron protein domain"/>
    <property type="match status" value="2"/>
</dbReference>
<dbReference type="AlphaFoldDB" id="A0A0M6XS36"/>